<reference evidence="1 2" key="1">
    <citation type="submission" date="2014-04" db="EMBL/GenBank/DDBJ databases">
        <authorList>
            <consortium name="DOE Joint Genome Institute"/>
            <person name="Kuo A."/>
            <person name="Kohler A."/>
            <person name="Nagy L.G."/>
            <person name="Floudas D."/>
            <person name="Copeland A."/>
            <person name="Barry K.W."/>
            <person name="Cichocki N."/>
            <person name="Veneault-Fourrey C."/>
            <person name="LaButti K."/>
            <person name="Lindquist E.A."/>
            <person name="Lipzen A."/>
            <person name="Lundell T."/>
            <person name="Morin E."/>
            <person name="Murat C."/>
            <person name="Sun H."/>
            <person name="Tunlid A."/>
            <person name="Henrissat B."/>
            <person name="Grigoriev I.V."/>
            <person name="Hibbett D.S."/>
            <person name="Martin F."/>
            <person name="Nordberg H.P."/>
            <person name="Cantor M.N."/>
            <person name="Hua S.X."/>
        </authorList>
    </citation>
    <scope>NUCLEOTIDE SEQUENCE [LARGE SCALE GENOMIC DNA]</scope>
    <source>
        <strain evidence="1 2">Foug A</strain>
    </source>
</reference>
<sequence length="87" mass="9891">FGLTSAQVFSHTDLITDSECFYTSILELLGNPKEKEEVDQLLGWWNRQIFPLYADLEHVPSQNSALARIRQKHQEWRAASATIGASD</sequence>
<dbReference type="OrthoDB" id="3160134at2759"/>
<dbReference type="Pfam" id="PF20414">
    <property type="entry name" value="DUF6698"/>
    <property type="match status" value="1"/>
</dbReference>
<dbReference type="HOGENOM" id="CLU_035918_8_1_1"/>
<feature type="non-terminal residue" evidence="1">
    <location>
        <position position="1"/>
    </location>
</feature>
<gene>
    <name evidence="1" type="ORF">SCLCIDRAFT_142255</name>
</gene>
<organism evidence="1 2">
    <name type="scientific">Scleroderma citrinum Foug A</name>
    <dbReference type="NCBI Taxonomy" id="1036808"/>
    <lineage>
        <taxon>Eukaryota</taxon>
        <taxon>Fungi</taxon>
        <taxon>Dikarya</taxon>
        <taxon>Basidiomycota</taxon>
        <taxon>Agaricomycotina</taxon>
        <taxon>Agaricomycetes</taxon>
        <taxon>Agaricomycetidae</taxon>
        <taxon>Boletales</taxon>
        <taxon>Sclerodermatineae</taxon>
        <taxon>Sclerodermataceae</taxon>
        <taxon>Scleroderma</taxon>
    </lineage>
</organism>
<dbReference type="InParanoid" id="A0A0C2ZGF4"/>
<accession>A0A0C2ZGF4</accession>
<keyword evidence="2" id="KW-1185">Reference proteome</keyword>
<dbReference type="InterPro" id="IPR046521">
    <property type="entry name" value="DUF6698"/>
</dbReference>
<dbReference type="AlphaFoldDB" id="A0A0C2ZGF4"/>
<proteinExistence type="predicted"/>
<protein>
    <submittedName>
        <fullName evidence="1">Uncharacterized protein</fullName>
    </submittedName>
</protein>
<dbReference type="STRING" id="1036808.A0A0C2ZGF4"/>
<dbReference type="EMBL" id="KN822232">
    <property type="protein sequence ID" value="KIM51937.1"/>
    <property type="molecule type" value="Genomic_DNA"/>
</dbReference>
<evidence type="ECO:0000313" key="1">
    <source>
        <dbReference type="EMBL" id="KIM51937.1"/>
    </source>
</evidence>
<name>A0A0C2ZGF4_9AGAM</name>
<dbReference type="Proteomes" id="UP000053989">
    <property type="component" value="Unassembled WGS sequence"/>
</dbReference>
<evidence type="ECO:0000313" key="2">
    <source>
        <dbReference type="Proteomes" id="UP000053989"/>
    </source>
</evidence>
<reference evidence="2" key="2">
    <citation type="submission" date="2015-01" db="EMBL/GenBank/DDBJ databases">
        <title>Evolutionary Origins and Diversification of the Mycorrhizal Mutualists.</title>
        <authorList>
            <consortium name="DOE Joint Genome Institute"/>
            <consortium name="Mycorrhizal Genomics Consortium"/>
            <person name="Kohler A."/>
            <person name="Kuo A."/>
            <person name="Nagy L.G."/>
            <person name="Floudas D."/>
            <person name="Copeland A."/>
            <person name="Barry K.W."/>
            <person name="Cichocki N."/>
            <person name="Veneault-Fourrey C."/>
            <person name="LaButti K."/>
            <person name="Lindquist E.A."/>
            <person name="Lipzen A."/>
            <person name="Lundell T."/>
            <person name="Morin E."/>
            <person name="Murat C."/>
            <person name="Riley R."/>
            <person name="Ohm R."/>
            <person name="Sun H."/>
            <person name="Tunlid A."/>
            <person name="Henrissat B."/>
            <person name="Grigoriev I.V."/>
            <person name="Hibbett D.S."/>
            <person name="Martin F."/>
        </authorList>
    </citation>
    <scope>NUCLEOTIDE SEQUENCE [LARGE SCALE GENOMIC DNA]</scope>
    <source>
        <strain evidence="2">Foug A</strain>
    </source>
</reference>